<dbReference type="AlphaFoldDB" id="A0A8K0V7P3"/>
<dbReference type="EMBL" id="JAESVN010000002">
    <property type="protein sequence ID" value="MBL4917002.1"/>
    <property type="molecule type" value="Genomic_DNA"/>
</dbReference>
<keyword evidence="2" id="KW-1185">Reference proteome</keyword>
<proteinExistence type="predicted"/>
<evidence type="ECO:0000313" key="2">
    <source>
        <dbReference type="Proteomes" id="UP000648908"/>
    </source>
</evidence>
<sequence length="297" mass="31366">MNTAPPLQDFLPLPPLAGWISRGASGEDPEDAAFRSGAALAHLALAARHPGVPQPLWRARLALGAAENGATLAGRRDGAGALRDALAFLRPGDQPGPGGEIWRHWDRAAARRISTQTLTSTLPALEPDLITEALTRTGAEGSPVACAAMALQRVLTHHPRAALPALVLADAALSRALGLDHLLPLLGSGLKPRDLQRRDADLRLACHRAVLRAAGPALGLAADLARRAARLQTVAPKLRAKGAERAVALFLRQDALAPAALTAFMSDRAARRLCDRLVDLGALRELTGRDSFRLYGL</sequence>
<reference evidence="1" key="1">
    <citation type="submission" date="2021-01" db="EMBL/GenBank/DDBJ databases">
        <title>Tabrizicola alba sp. nov. a motile alkaliphilic bacterium isolated from a soda lake.</title>
        <authorList>
            <person name="Szuroczki S."/>
            <person name="Abbaszade G."/>
            <person name="Schumann P."/>
            <person name="Toth E."/>
        </authorList>
    </citation>
    <scope>NUCLEOTIDE SEQUENCE</scope>
    <source>
        <strain evidence="1">DMG-N-6</strain>
    </source>
</reference>
<dbReference type="Proteomes" id="UP000648908">
    <property type="component" value="Unassembled WGS sequence"/>
</dbReference>
<comment type="caution">
    <text evidence="1">The sequence shown here is derived from an EMBL/GenBank/DDBJ whole genome shotgun (WGS) entry which is preliminary data.</text>
</comment>
<name>A0A8K0V7P3_9RHOB</name>
<protein>
    <submittedName>
        <fullName evidence="1">DUF1403 family protein</fullName>
    </submittedName>
</protein>
<dbReference type="InterPro" id="IPR009843">
    <property type="entry name" value="DUF1403"/>
</dbReference>
<gene>
    <name evidence="1" type="ORF">JL811_07170</name>
</gene>
<dbReference type="Pfam" id="PF07183">
    <property type="entry name" value="DUF1403"/>
    <property type="match status" value="1"/>
</dbReference>
<dbReference type="RefSeq" id="WP_202687795.1">
    <property type="nucleotide sequence ID" value="NZ_JAESVN010000002.1"/>
</dbReference>
<organism evidence="1 2">
    <name type="scientific">Szabonella alba</name>
    <dbReference type="NCBI Taxonomy" id="2804194"/>
    <lineage>
        <taxon>Bacteria</taxon>
        <taxon>Pseudomonadati</taxon>
        <taxon>Pseudomonadota</taxon>
        <taxon>Alphaproteobacteria</taxon>
        <taxon>Rhodobacterales</taxon>
        <taxon>Paracoccaceae</taxon>
        <taxon>Szabonella</taxon>
    </lineage>
</organism>
<evidence type="ECO:0000313" key="1">
    <source>
        <dbReference type="EMBL" id="MBL4917002.1"/>
    </source>
</evidence>
<accession>A0A8K0V7P3</accession>